<evidence type="ECO:0000313" key="2">
    <source>
        <dbReference type="Proteomes" id="UP000091857"/>
    </source>
</evidence>
<dbReference type="Proteomes" id="UP000091857">
    <property type="component" value="Chromosome 1"/>
</dbReference>
<proteinExistence type="predicted"/>
<sequence>MEGGFLETVAIFNHLQNSVILHFNFVYMYYILLVQRLFCRLVS</sequence>
<gene>
    <name evidence="1" type="ORF">MANES_01G254904v8</name>
</gene>
<organism evidence="1 2">
    <name type="scientific">Manihot esculenta</name>
    <name type="common">Cassava</name>
    <name type="synonym">Jatropha manihot</name>
    <dbReference type="NCBI Taxonomy" id="3983"/>
    <lineage>
        <taxon>Eukaryota</taxon>
        <taxon>Viridiplantae</taxon>
        <taxon>Streptophyta</taxon>
        <taxon>Embryophyta</taxon>
        <taxon>Tracheophyta</taxon>
        <taxon>Spermatophyta</taxon>
        <taxon>Magnoliopsida</taxon>
        <taxon>eudicotyledons</taxon>
        <taxon>Gunneridae</taxon>
        <taxon>Pentapetalae</taxon>
        <taxon>rosids</taxon>
        <taxon>fabids</taxon>
        <taxon>Malpighiales</taxon>
        <taxon>Euphorbiaceae</taxon>
        <taxon>Crotonoideae</taxon>
        <taxon>Manihoteae</taxon>
        <taxon>Manihot</taxon>
    </lineage>
</organism>
<evidence type="ECO:0000313" key="1">
    <source>
        <dbReference type="EMBL" id="KAG8663776.1"/>
    </source>
</evidence>
<dbReference type="EMBL" id="CM004387">
    <property type="protein sequence ID" value="KAG8663776.1"/>
    <property type="molecule type" value="Genomic_DNA"/>
</dbReference>
<accession>A0ACB7IJZ3</accession>
<comment type="caution">
    <text evidence="1">The sequence shown here is derived from an EMBL/GenBank/DDBJ whole genome shotgun (WGS) entry which is preliminary data.</text>
</comment>
<protein>
    <submittedName>
        <fullName evidence="1">Uncharacterized protein</fullName>
    </submittedName>
</protein>
<keyword evidence="2" id="KW-1185">Reference proteome</keyword>
<name>A0ACB7IJZ3_MANES</name>
<reference evidence="2" key="1">
    <citation type="journal article" date="2016" name="Nat. Biotechnol.">
        <title>Sequencing wild and cultivated cassava and related species reveals extensive interspecific hybridization and genetic diversity.</title>
        <authorList>
            <person name="Bredeson J.V."/>
            <person name="Lyons J.B."/>
            <person name="Prochnik S.E."/>
            <person name="Wu G.A."/>
            <person name="Ha C.M."/>
            <person name="Edsinger-Gonzales E."/>
            <person name="Grimwood J."/>
            <person name="Schmutz J."/>
            <person name="Rabbi I.Y."/>
            <person name="Egesi C."/>
            <person name="Nauluvula P."/>
            <person name="Lebot V."/>
            <person name="Ndunguru J."/>
            <person name="Mkamilo G."/>
            <person name="Bart R.S."/>
            <person name="Setter T.L."/>
            <person name="Gleadow R.M."/>
            <person name="Kulakow P."/>
            <person name="Ferguson M.E."/>
            <person name="Rounsley S."/>
            <person name="Rokhsar D.S."/>
        </authorList>
    </citation>
    <scope>NUCLEOTIDE SEQUENCE [LARGE SCALE GENOMIC DNA]</scope>
    <source>
        <strain evidence="2">cv. AM560-2</strain>
    </source>
</reference>